<gene>
    <name evidence="1" type="ORF">LCGC14_2405720</name>
</gene>
<comment type="caution">
    <text evidence="1">The sequence shown here is derived from an EMBL/GenBank/DDBJ whole genome shotgun (WGS) entry which is preliminary data.</text>
</comment>
<dbReference type="AlphaFoldDB" id="A0A0F9E6C0"/>
<protein>
    <submittedName>
        <fullName evidence="1">Uncharacterized protein</fullName>
    </submittedName>
</protein>
<evidence type="ECO:0000313" key="1">
    <source>
        <dbReference type="EMBL" id="KKL25401.1"/>
    </source>
</evidence>
<name>A0A0F9E6C0_9ZZZZ</name>
<sequence length="30" mass="3101">AQGVPIVVGTTAGKADPFSAFTTEYIVGFR</sequence>
<accession>A0A0F9E6C0</accession>
<dbReference type="EMBL" id="LAZR01036227">
    <property type="protein sequence ID" value="KKL25401.1"/>
    <property type="molecule type" value="Genomic_DNA"/>
</dbReference>
<reference evidence="1" key="1">
    <citation type="journal article" date="2015" name="Nature">
        <title>Complex archaea that bridge the gap between prokaryotes and eukaryotes.</title>
        <authorList>
            <person name="Spang A."/>
            <person name="Saw J.H."/>
            <person name="Jorgensen S.L."/>
            <person name="Zaremba-Niedzwiedzka K."/>
            <person name="Martijn J."/>
            <person name="Lind A.E."/>
            <person name="van Eijk R."/>
            <person name="Schleper C."/>
            <person name="Guy L."/>
            <person name="Ettema T.J."/>
        </authorList>
    </citation>
    <scope>NUCLEOTIDE SEQUENCE</scope>
</reference>
<proteinExistence type="predicted"/>
<organism evidence="1">
    <name type="scientific">marine sediment metagenome</name>
    <dbReference type="NCBI Taxonomy" id="412755"/>
    <lineage>
        <taxon>unclassified sequences</taxon>
        <taxon>metagenomes</taxon>
        <taxon>ecological metagenomes</taxon>
    </lineage>
</organism>
<feature type="non-terminal residue" evidence="1">
    <location>
        <position position="1"/>
    </location>
</feature>